<proteinExistence type="predicted"/>
<evidence type="ECO:0000313" key="1">
    <source>
        <dbReference type="EMBL" id="KAI4310693.1"/>
    </source>
</evidence>
<comment type="caution">
    <text evidence="1">The sequence shown here is derived from an EMBL/GenBank/DDBJ whole genome shotgun (WGS) entry which is preliminary data.</text>
</comment>
<evidence type="ECO:0000313" key="2">
    <source>
        <dbReference type="Proteomes" id="UP001057402"/>
    </source>
</evidence>
<reference evidence="2" key="1">
    <citation type="journal article" date="2023" name="Front. Plant Sci.">
        <title>Chromosomal-level genome assembly of Melastoma candidum provides insights into trichome evolution.</title>
        <authorList>
            <person name="Zhong Y."/>
            <person name="Wu W."/>
            <person name="Sun C."/>
            <person name="Zou P."/>
            <person name="Liu Y."/>
            <person name="Dai S."/>
            <person name="Zhou R."/>
        </authorList>
    </citation>
    <scope>NUCLEOTIDE SEQUENCE [LARGE SCALE GENOMIC DNA]</scope>
</reference>
<keyword evidence="2" id="KW-1185">Reference proteome</keyword>
<gene>
    <name evidence="1" type="ORF">MLD38_035649</name>
</gene>
<sequence length="497" mass="55094">MVVMSGSVFSEQILADKLSKLNSTQQCIETLSHWCIFHRSKAELVVTTWDKQFHDSDMAQKVPLLYLANDILQNSKRKGNEFVDEFWKVLPGALKDVLEKDDDRGKNVVSRLVGIWEERRVFGHRSKSLKDLMLGGEAPPPLDLSKKRSRSIRIVKRDSRSIKMKLTIGSSVEKIVSAFHVVLGEQPNEDVEMSNCKSAVHRVRKIEKDVDIACLNPKDPKREKLAKELDGEETTLKQCVEKLKTVEESRALLVSQLREALHEQESQLENVRTQMQVAHAQAQEVEIMRKQLTDENYIHKPSTSGSQDNGTSLQESRTPRKTAASIAAEVVDKLAASTSSQLIMTSVLSSFAAEEAKNAGFTKSAPATEKPMMLAPSPAANHSFSHGLIPPQAVPSQIPTSQPLYQILPNPPTQPYIQPAGPAVASYGFINFPASHGLPPPPQMASPLVTAPPGFQQMVPNQMLTLAQPAVPVAPKPPFRPLQPPQMMYYAHQHQPQ</sequence>
<organism evidence="1 2">
    <name type="scientific">Melastoma candidum</name>
    <dbReference type="NCBI Taxonomy" id="119954"/>
    <lineage>
        <taxon>Eukaryota</taxon>
        <taxon>Viridiplantae</taxon>
        <taxon>Streptophyta</taxon>
        <taxon>Embryophyta</taxon>
        <taxon>Tracheophyta</taxon>
        <taxon>Spermatophyta</taxon>
        <taxon>Magnoliopsida</taxon>
        <taxon>eudicotyledons</taxon>
        <taxon>Gunneridae</taxon>
        <taxon>Pentapetalae</taxon>
        <taxon>rosids</taxon>
        <taxon>malvids</taxon>
        <taxon>Myrtales</taxon>
        <taxon>Melastomataceae</taxon>
        <taxon>Melastomatoideae</taxon>
        <taxon>Melastomateae</taxon>
        <taxon>Melastoma</taxon>
    </lineage>
</organism>
<name>A0ACB9LHK2_9MYRT</name>
<dbReference type="EMBL" id="CM042890">
    <property type="protein sequence ID" value="KAI4310693.1"/>
    <property type="molecule type" value="Genomic_DNA"/>
</dbReference>
<dbReference type="Proteomes" id="UP001057402">
    <property type="component" value="Chromosome 11"/>
</dbReference>
<accession>A0ACB9LHK2</accession>
<protein>
    <submittedName>
        <fullName evidence="1">Uncharacterized protein</fullName>
    </submittedName>
</protein>